<dbReference type="Gene3D" id="1.20.5.500">
    <property type="entry name" value="Single helix bin"/>
    <property type="match status" value="2"/>
</dbReference>
<dbReference type="SUPFAM" id="SSF64602">
    <property type="entry name" value="F1 ATPase inhibitor, IF1, C-terminal domain"/>
    <property type="match status" value="1"/>
</dbReference>
<dbReference type="PANTHER" id="PTHR48417:SF1">
    <property type="entry name" value="ATP SYNTHASE F1 SUBUNIT EPSILON"/>
    <property type="match status" value="1"/>
</dbReference>
<organism evidence="8 9">
    <name type="scientific">Batrachochytrium dendrobatidis (strain JEL423)</name>
    <dbReference type="NCBI Taxonomy" id="403673"/>
    <lineage>
        <taxon>Eukaryota</taxon>
        <taxon>Fungi</taxon>
        <taxon>Fungi incertae sedis</taxon>
        <taxon>Chytridiomycota</taxon>
        <taxon>Chytridiomycota incertae sedis</taxon>
        <taxon>Chytridiomycetes</taxon>
        <taxon>Rhizophydiales</taxon>
        <taxon>Rhizophydiales incertae sedis</taxon>
        <taxon>Batrachochytrium</taxon>
    </lineage>
</organism>
<dbReference type="GO" id="GO:0042030">
    <property type="term" value="F:ATPase inhibitor activity"/>
    <property type="evidence" value="ECO:0007669"/>
    <property type="project" value="InterPro"/>
</dbReference>
<dbReference type="Pfam" id="PF04568">
    <property type="entry name" value="IATP"/>
    <property type="match status" value="1"/>
</dbReference>
<proteinExistence type="inferred from homology"/>
<keyword evidence="3" id="KW-0809">Transit peptide</keyword>
<comment type="subcellular location">
    <subcellularLocation>
        <location evidence="1">Mitochondrion</location>
    </subcellularLocation>
</comment>
<evidence type="ECO:0000256" key="5">
    <source>
        <dbReference type="ARBA" id="ARBA00023128"/>
    </source>
</evidence>
<evidence type="ECO:0000256" key="7">
    <source>
        <dbReference type="SAM" id="MobiDB-lite"/>
    </source>
</evidence>
<evidence type="ECO:0000313" key="9">
    <source>
        <dbReference type="Proteomes" id="UP000077115"/>
    </source>
</evidence>
<dbReference type="Proteomes" id="UP000077115">
    <property type="component" value="Unassembled WGS sequence"/>
</dbReference>
<accession>A0A177W7R0</accession>
<keyword evidence="4" id="KW-0175">Coiled coil</keyword>
<evidence type="ECO:0000256" key="2">
    <source>
        <dbReference type="ARBA" id="ARBA00010901"/>
    </source>
</evidence>
<reference evidence="8 9" key="2">
    <citation type="submission" date="2016-05" db="EMBL/GenBank/DDBJ databases">
        <title>Lineage-specific infection strategies underlie the spectrum of fungal disease in amphibians.</title>
        <authorList>
            <person name="Cuomo C.A."/>
            <person name="Farrer R.A."/>
            <person name="James T."/>
            <person name="Longcore J."/>
            <person name="Birren B."/>
        </authorList>
    </citation>
    <scope>NUCLEOTIDE SEQUENCE [LARGE SCALE GENOMIC DNA]</scope>
    <source>
        <strain evidence="8 9">JEL423</strain>
    </source>
</reference>
<protein>
    <recommendedName>
        <fullName evidence="6">ATPase inhibitor, mitochondrial</fullName>
    </recommendedName>
</protein>
<feature type="region of interest" description="Disordered" evidence="7">
    <location>
        <begin position="79"/>
        <end position="111"/>
    </location>
</feature>
<dbReference type="VEuPathDB" id="FungiDB:BDEG_20016"/>
<dbReference type="EMBL" id="DS022300">
    <property type="protein sequence ID" value="OAJ35776.1"/>
    <property type="molecule type" value="Genomic_DNA"/>
</dbReference>
<dbReference type="PANTHER" id="PTHR48417">
    <property type="entry name" value="ATP SYNTHASE F1 SUBUNIT EPSILON"/>
    <property type="match status" value="1"/>
</dbReference>
<evidence type="ECO:0000313" key="8">
    <source>
        <dbReference type="EMBL" id="OAJ35776.1"/>
    </source>
</evidence>
<name>A0A177W7R0_BATDL</name>
<evidence type="ECO:0000256" key="1">
    <source>
        <dbReference type="ARBA" id="ARBA00004173"/>
    </source>
</evidence>
<evidence type="ECO:0000256" key="3">
    <source>
        <dbReference type="ARBA" id="ARBA00022946"/>
    </source>
</evidence>
<dbReference type="OrthoDB" id="5532350at2759"/>
<evidence type="ECO:0000256" key="4">
    <source>
        <dbReference type="ARBA" id="ARBA00023054"/>
    </source>
</evidence>
<dbReference type="InterPro" id="IPR007648">
    <property type="entry name" value="ATPase_inhibitor_mt"/>
</dbReference>
<keyword evidence="5" id="KW-0496">Mitochondrion</keyword>
<comment type="function">
    <text evidence="6">Inhibits the enzyme activity of ATPase.</text>
</comment>
<comment type="similarity">
    <text evidence="2 6">Belongs to the ATPase inhibitor family.</text>
</comment>
<dbReference type="GO" id="GO:0005739">
    <property type="term" value="C:mitochondrion"/>
    <property type="evidence" value="ECO:0007669"/>
    <property type="project" value="UniProtKB-SubCell"/>
</dbReference>
<reference evidence="8 9" key="1">
    <citation type="submission" date="2006-10" db="EMBL/GenBank/DDBJ databases">
        <title>The Genome Sequence of Batrachochytrium dendrobatidis JEL423.</title>
        <authorList>
            <consortium name="The Broad Institute Genome Sequencing Platform"/>
            <person name="Birren B."/>
            <person name="Lander E."/>
            <person name="Galagan J."/>
            <person name="Cuomo C."/>
            <person name="Devon K."/>
            <person name="Jaffe D."/>
            <person name="Butler J."/>
            <person name="Alvarez P."/>
            <person name="Gnerre S."/>
            <person name="Grabherr M."/>
            <person name="Kleber M."/>
            <person name="Mauceli E."/>
            <person name="Brockman W."/>
            <person name="Young S."/>
            <person name="LaButti K."/>
            <person name="Sykes S."/>
            <person name="DeCaprio D."/>
            <person name="Crawford M."/>
            <person name="Koehrsen M."/>
            <person name="Engels R."/>
            <person name="Montgomery P."/>
            <person name="Pearson M."/>
            <person name="Howarth C."/>
            <person name="Larson L."/>
            <person name="White J."/>
            <person name="O'Leary S."/>
            <person name="Kodira C."/>
            <person name="Zeng Q."/>
            <person name="Yandava C."/>
            <person name="Alvarado L."/>
            <person name="Longcore J."/>
            <person name="James T."/>
        </authorList>
    </citation>
    <scope>NUCLEOTIDE SEQUENCE [LARGE SCALE GENOMIC DNA]</scope>
    <source>
        <strain evidence="8 9">JEL423</strain>
    </source>
</reference>
<sequence length="139" mass="15222">MLSNKVIATAAFSLARRSAVYSVIPSASYSGNIREAGGGFSRRESAEEERYAHEQELISIRKLKADLAKREASIHTKLGLPVVEEPHQEVSPETFGSAGQHSSYAGGGSIGKRGAAAEERYIREHNAERVRILQEKNKK</sequence>
<dbReference type="AlphaFoldDB" id="A0A177W7R0"/>
<evidence type="ECO:0000256" key="6">
    <source>
        <dbReference type="RuleBase" id="RU368087"/>
    </source>
</evidence>
<gene>
    <name evidence="8" type="ORF">BDEG_20016</name>
</gene>